<feature type="domain" description="Response regulatory" evidence="4">
    <location>
        <begin position="12"/>
        <end position="127"/>
    </location>
</feature>
<dbReference type="PRINTS" id="PR00038">
    <property type="entry name" value="HTHLUXR"/>
</dbReference>
<dbReference type="SUPFAM" id="SSF46894">
    <property type="entry name" value="C-terminal effector domain of the bipartite response regulators"/>
    <property type="match status" value="1"/>
</dbReference>
<keyword evidence="2" id="KW-0597">Phosphoprotein</keyword>
<dbReference type="PROSITE" id="PS50110">
    <property type="entry name" value="RESPONSE_REGULATORY"/>
    <property type="match status" value="1"/>
</dbReference>
<dbReference type="GO" id="GO:0006355">
    <property type="term" value="P:regulation of DNA-templated transcription"/>
    <property type="evidence" value="ECO:0007669"/>
    <property type="project" value="InterPro"/>
</dbReference>
<dbReference type="RefSeq" id="WP_221924295.1">
    <property type="nucleotide sequence ID" value="NZ_CP137757.1"/>
</dbReference>
<accession>A0AAU0PZX8</accession>
<dbReference type="Gene3D" id="3.40.50.2300">
    <property type="match status" value="1"/>
</dbReference>
<evidence type="ECO:0000256" key="2">
    <source>
        <dbReference type="PROSITE-ProRule" id="PRU00169"/>
    </source>
</evidence>
<dbReference type="SMART" id="SM00448">
    <property type="entry name" value="REC"/>
    <property type="match status" value="1"/>
</dbReference>
<evidence type="ECO:0000313" key="5">
    <source>
        <dbReference type="EMBL" id="WPF24600.1"/>
    </source>
</evidence>
<dbReference type="PANTHER" id="PTHR43214">
    <property type="entry name" value="TWO-COMPONENT RESPONSE REGULATOR"/>
    <property type="match status" value="1"/>
</dbReference>
<evidence type="ECO:0000313" key="6">
    <source>
        <dbReference type="Proteomes" id="UP001174314"/>
    </source>
</evidence>
<dbReference type="EMBL" id="CP137757">
    <property type="protein sequence ID" value="WPF24600.1"/>
    <property type="molecule type" value="Genomic_DNA"/>
</dbReference>
<gene>
    <name evidence="5" type="ORF">Q0N40_08680</name>
</gene>
<dbReference type="InterPro" id="IPR036388">
    <property type="entry name" value="WH-like_DNA-bd_sf"/>
</dbReference>
<dbReference type="SUPFAM" id="SSF52172">
    <property type="entry name" value="CheY-like"/>
    <property type="match status" value="1"/>
</dbReference>
<dbReference type="InterPro" id="IPR000792">
    <property type="entry name" value="Tscrpt_reg_LuxR_C"/>
</dbReference>
<dbReference type="GO" id="GO:0000160">
    <property type="term" value="P:phosphorelay signal transduction system"/>
    <property type="evidence" value="ECO:0007669"/>
    <property type="project" value="InterPro"/>
</dbReference>
<dbReference type="InterPro" id="IPR016032">
    <property type="entry name" value="Sig_transdc_resp-reg_C-effctor"/>
</dbReference>
<proteinExistence type="predicted"/>
<dbReference type="InterPro" id="IPR001789">
    <property type="entry name" value="Sig_transdc_resp-reg_receiver"/>
</dbReference>
<dbReference type="SMART" id="SM00421">
    <property type="entry name" value="HTH_LUXR"/>
    <property type="match status" value="1"/>
</dbReference>
<name>A0AAU0PZX8_9CORY</name>
<dbReference type="GO" id="GO:0003677">
    <property type="term" value="F:DNA binding"/>
    <property type="evidence" value="ECO:0007669"/>
    <property type="project" value="UniProtKB-KW"/>
</dbReference>
<reference evidence="5 6" key="1">
    <citation type="submission" date="2023-10" db="EMBL/GenBank/DDBJ databases">
        <title>complete genome sequence of Corynebacterium pseudokroppenstedtii P15-C1.</title>
        <authorList>
            <person name="Bruggemann H."/>
            <person name="Poehlein A."/>
        </authorList>
    </citation>
    <scope>NUCLEOTIDE SEQUENCE [LARGE SCALE GENOMIC DNA]</scope>
    <source>
        <strain evidence="5 6">P15_C1</strain>
    </source>
</reference>
<keyword evidence="6" id="KW-1185">Reference proteome</keyword>
<feature type="modified residue" description="4-aspartylphosphate" evidence="2">
    <location>
        <position position="63"/>
    </location>
</feature>
<dbReference type="CDD" id="cd06170">
    <property type="entry name" value="LuxR_C_like"/>
    <property type="match status" value="1"/>
</dbReference>
<dbReference type="AlphaFoldDB" id="A0AAU0PZX8"/>
<feature type="domain" description="HTH luxR-type" evidence="3">
    <location>
        <begin position="142"/>
        <end position="207"/>
    </location>
</feature>
<dbReference type="InterPro" id="IPR011006">
    <property type="entry name" value="CheY-like_superfamily"/>
</dbReference>
<dbReference type="KEGG" id="cpsk:Q0N40_08680"/>
<dbReference type="Pfam" id="PF00196">
    <property type="entry name" value="GerE"/>
    <property type="match status" value="1"/>
</dbReference>
<dbReference type="PROSITE" id="PS50043">
    <property type="entry name" value="HTH_LUXR_2"/>
    <property type="match status" value="1"/>
</dbReference>
<evidence type="ECO:0000259" key="3">
    <source>
        <dbReference type="PROSITE" id="PS50043"/>
    </source>
</evidence>
<dbReference type="Pfam" id="PF00072">
    <property type="entry name" value="Response_reg"/>
    <property type="match status" value="1"/>
</dbReference>
<dbReference type="Proteomes" id="UP001174314">
    <property type="component" value="Chromosome"/>
</dbReference>
<evidence type="ECO:0000256" key="1">
    <source>
        <dbReference type="ARBA" id="ARBA00023125"/>
    </source>
</evidence>
<dbReference type="InterPro" id="IPR039420">
    <property type="entry name" value="WalR-like"/>
</dbReference>
<dbReference type="Gene3D" id="1.10.10.10">
    <property type="entry name" value="Winged helix-like DNA-binding domain superfamily/Winged helix DNA-binding domain"/>
    <property type="match status" value="1"/>
</dbReference>
<keyword evidence="1" id="KW-0238">DNA-binding</keyword>
<organism evidence="5 6">
    <name type="scientific">Corynebacterium pseudokroppenstedtii</name>
    <dbReference type="NCBI Taxonomy" id="2804917"/>
    <lineage>
        <taxon>Bacteria</taxon>
        <taxon>Bacillati</taxon>
        <taxon>Actinomycetota</taxon>
        <taxon>Actinomycetes</taxon>
        <taxon>Mycobacteriales</taxon>
        <taxon>Corynebacteriaceae</taxon>
        <taxon>Corynebacterium</taxon>
    </lineage>
</organism>
<sequence>MSPHQPNEDVIRVFIVDDQSLILSALESLLTLERDIDVVGTATDAHNLTHRIADSHADVALIDIEMPGIDGIQATADLAEHNQCRVIIVTTFGRPGYLQRALDAGARGFVVKDSPVETLTSAIRDVYAGKTIIPLQLHDKVRATGDNPLTARERDVLREALTGATIASIASTLFLSPGTVRNHISRAIAKTNTTTRAEAATVARDAGWL</sequence>
<protein>
    <submittedName>
        <fullName evidence="5">Response regulator transcription factor</fullName>
    </submittedName>
</protein>
<dbReference type="PANTHER" id="PTHR43214:SF42">
    <property type="entry name" value="TRANSCRIPTIONAL REGULATORY PROTEIN DESR"/>
    <property type="match status" value="1"/>
</dbReference>
<evidence type="ECO:0000259" key="4">
    <source>
        <dbReference type="PROSITE" id="PS50110"/>
    </source>
</evidence>